<protein>
    <submittedName>
        <fullName evidence="1">Uncharacterized protein</fullName>
    </submittedName>
</protein>
<sequence>MKKVQKERTRPARAKRWGLCLATLLFMGCGSESPTSVQPPPSVTLPPSSYLMDGVNIVKTNETTYIDFNQYVQSSNAVITHIDVADSNPVCRIPEIKGLGVLVTQTQDTVCDYLYTVESDDLGQASATLTVISDSQPAWVLPQIDKKVQPDGHSLKIDLAETLGDIIWKDSYALIPDQIYLQSIDFAPAEATGQGSVINVTAIFAGGWTRVLYYVKDSEKPDLTIYGLIYIHVDSDLIPNLPLEISNKDYKYNPTERIFAKYLSSDTAGCSASSCDNVSDYVTKGERNKLELTRNDTISTINLSQTDTSFDKTYLMITANQSNKVMVNIDGHPVDELCRYDCKTSVLAFYNKDGHWAETDLGYHIFPETTVEVDISKFKDLVVADPEGDAWQLFTVQTFGTTEVKLSDPNNVWNTAFKFKAKSAGEKVVSYVVGDHYANYDSGVIRFQVEDPNVYPCFGLSGNFNCLPASTSEVSRKLFIPAGSVQAMQMLGITGVTSDYETGDKGPFGMNVAMFNYNDAEQLCGLLAANNFVERIDWVVPSLRDMQDYYQRYKSGNKGLFGKMSWPGSHRYWVRDMNNGGLPKAFDIITGEVVADSDATENYVTCLSLN</sequence>
<dbReference type="Proteomes" id="UP001219537">
    <property type="component" value="Chromosome 1"/>
</dbReference>
<dbReference type="AlphaFoldDB" id="A0AAQ2XUW9"/>
<proteinExistence type="predicted"/>
<accession>A0AAQ2XUW9</accession>
<dbReference type="PROSITE" id="PS51257">
    <property type="entry name" value="PROKAR_LIPOPROTEIN"/>
    <property type="match status" value="1"/>
</dbReference>
<reference evidence="1" key="1">
    <citation type="submission" date="2023-02" db="EMBL/GenBank/DDBJ databases">
        <title>Isolation, identification, and genome analysis of Vibrio campbellii in the Penaeus vannamei larvae stage.</title>
        <authorList>
            <person name="Huang T."/>
            <person name="Zhang B."/>
        </authorList>
    </citation>
    <scope>NUCLEOTIDE SEQUENCE</scope>
    <source>
        <strain evidence="1">20220413_1</strain>
    </source>
</reference>
<name>A0AAQ2XUW9_9VIBR</name>
<evidence type="ECO:0000313" key="2">
    <source>
        <dbReference type="Proteomes" id="UP001219537"/>
    </source>
</evidence>
<dbReference type="RefSeq" id="WP_274290303.1">
    <property type="nucleotide sequence ID" value="NZ_CP117988.1"/>
</dbReference>
<organism evidence="1 2">
    <name type="scientific">Vibrio campbellii</name>
    <dbReference type="NCBI Taxonomy" id="680"/>
    <lineage>
        <taxon>Bacteria</taxon>
        <taxon>Pseudomonadati</taxon>
        <taxon>Pseudomonadota</taxon>
        <taxon>Gammaproteobacteria</taxon>
        <taxon>Vibrionales</taxon>
        <taxon>Vibrionaceae</taxon>
        <taxon>Vibrio</taxon>
    </lineage>
</organism>
<gene>
    <name evidence="1" type="ORF">PUN50_10040</name>
</gene>
<evidence type="ECO:0000313" key="1">
    <source>
        <dbReference type="EMBL" id="WDG07089.1"/>
    </source>
</evidence>
<dbReference type="EMBL" id="CP117988">
    <property type="protein sequence ID" value="WDG07089.1"/>
    <property type="molecule type" value="Genomic_DNA"/>
</dbReference>